<keyword evidence="3" id="KW-1185">Reference proteome</keyword>
<reference evidence="3" key="1">
    <citation type="submission" date="2021-07" db="EMBL/GenBank/DDBJ databases">
        <title>Complete genome sequencing of a Clostridium isolate.</title>
        <authorList>
            <person name="Ueki A."/>
            <person name="Tonouchi A."/>
        </authorList>
    </citation>
    <scope>NUCLEOTIDE SEQUENCE [LARGE SCALE GENOMIC DNA]</scope>
    <source>
        <strain evidence="3">C5S11</strain>
    </source>
</reference>
<dbReference type="EMBL" id="AP024849">
    <property type="protein sequence ID" value="BCZ49283.1"/>
    <property type="molecule type" value="Genomic_DNA"/>
</dbReference>
<evidence type="ECO:0000313" key="2">
    <source>
        <dbReference type="EMBL" id="BCZ49283.1"/>
    </source>
</evidence>
<feature type="compositionally biased region" description="Basic and acidic residues" evidence="1">
    <location>
        <begin position="14"/>
        <end position="23"/>
    </location>
</feature>
<feature type="compositionally biased region" description="Pro residues" evidence="1">
    <location>
        <begin position="28"/>
        <end position="39"/>
    </location>
</feature>
<name>A0ABN6J783_9CLOT</name>
<evidence type="ECO:0000313" key="3">
    <source>
        <dbReference type="Proteomes" id="UP000824633"/>
    </source>
</evidence>
<protein>
    <submittedName>
        <fullName evidence="2">Uncharacterized protein</fullName>
    </submittedName>
</protein>
<dbReference type="Proteomes" id="UP000824633">
    <property type="component" value="Chromosome"/>
</dbReference>
<proteinExistence type="predicted"/>
<organism evidence="2 3">
    <name type="scientific">Clostridium gelidum</name>
    <dbReference type="NCBI Taxonomy" id="704125"/>
    <lineage>
        <taxon>Bacteria</taxon>
        <taxon>Bacillati</taxon>
        <taxon>Bacillota</taxon>
        <taxon>Clostridia</taxon>
        <taxon>Eubacteriales</taxon>
        <taxon>Clostridiaceae</taxon>
        <taxon>Clostridium</taxon>
    </lineage>
</organism>
<feature type="region of interest" description="Disordered" evidence="1">
    <location>
        <begin position="1"/>
        <end position="39"/>
    </location>
</feature>
<sequence>MAQKPEIAQQPRRILNERGEQIKEPVYMAPPNPTKPTKK</sequence>
<evidence type="ECO:0000256" key="1">
    <source>
        <dbReference type="SAM" id="MobiDB-lite"/>
    </source>
</evidence>
<accession>A0ABN6J783</accession>
<gene>
    <name evidence="2" type="ORF">psyc5s11_53500</name>
</gene>